<dbReference type="InterPro" id="IPR008266">
    <property type="entry name" value="Tyr_kinase_AS"/>
</dbReference>
<dbReference type="InParanoid" id="A0A0D0AAV3"/>
<dbReference type="GO" id="GO:0004672">
    <property type="term" value="F:protein kinase activity"/>
    <property type="evidence" value="ECO:0007669"/>
    <property type="project" value="InterPro"/>
</dbReference>
<dbReference type="InterPro" id="IPR011009">
    <property type="entry name" value="Kinase-like_dom_sf"/>
</dbReference>
<gene>
    <name evidence="4" type="ORF">CY34DRAFT_96494</name>
</gene>
<proteinExistence type="predicted"/>
<dbReference type="SMART" id="SM00220">
    <property type="entry name" value="S_TKc"/>
    <property type="match status" value="1"/>
</dbReference>
<keyword evidence="5" id="KW-1185">Reference proteome</keyword>
<dbReference type="GO" id="GO:0005524">
    <property type="term" value="F:ATP binding"/>
    <property type="evidence" value="ECO:0007669"/>
    <property type="project" value="UniProtKB-KW"/>
</dbReference>
<dbReference type="PANTHER" id="PTHR27001:SF931">
    <property type="entry name" value="OS11G0664100 PROTEIN"/>
    <property type="match status" value="1"/>
</dbReference>
<dbReference type="OrthoDB" id="346907at2759"/>
<accession>A0A0D0AAV3</accession>
<name>A0A0D0AAV3_9AGAM</name>
<evidence type="ECO:0000313" key="5">
    <source>
        <dbReference type="Proteomes" id="UP000054485"/>
    </source>
</evidence>
<dbReference type="Pfam" id="PF00069">
    <property type="entry name" value="Pkinase"/>
    <property type="match status" value="1"/>
</dbReference>
<dbReference type="CDD" id="cd00180">
    <property type="entry name" value="PKc"/>
    <property type="match status" value="1"/>
</dbReference>
<dbReference type="Gene3D" id="1.10.510.10">
    <property type="entry name" value="Transferase(Phosphotransferase) domain 1"/>
    <property type="match status" value="1"/>
</dbReference>
<dbReference type="GO" id="GO:0005886">
    <property type="term" value="C:plasma membrane"/>
    <property type="evidence" value="ECO:0007669"/>
    <property type="project" value="TreeGrafter"/>
</dbReference>
<reference evidence="4 5" key="1">
    <citation type="submission" date="2014-04" db="EMBL/GenBank/DDBJ databases">
        <authorList>
            <consortium name="DOE Joint Genome Institute"/>
            <person name="Kuo A."/>
            <person name="Ruytinx J."/>
            <person name="Rineau F."/>
            <person name="Colpaert J."/>
            <person name="Kohler A."/>
            <person name="Nagy L.G."/>
            <person name="Floudas D."/>
            <person name="Copeland A."/>
            <person name="Barry K.W."/>
            <person name="Cichocki N."/>
            <person name="Veneault-Fourrey C."/>
            <person name="LaButti K."/>
            <person name="Lindquist E.A."/>
            <person name="Lipzen A."/>
            <person name="Lundell T."/>
            <person name="Morin E."/>
            <person name="Murat C."/>
            <person name="Sun H."/>
            <person name="Tunlid A."/>
            <person name="Henrissat B."/>
            <person name="Grigoriev I.V."/>
            <person name="Hibbett D.S."/>
            <person name="Martin F."/>
            <person name="Nordberg H.P."/>
            <person name="Cantor M.N."/>
            <person name="Hua S.X."/>
        </authorList>
    </citation>
    <scope>NUCLEOTIDE SEQUENCE [LARGE SCALE GENOMIC DNA]</scope>
    <source>
        <strain evidence="4 5">UH-Slu-Lm8-n1</strain>
    </source>
</reference>
<evidence type="ECO:0000259" key="3">
    <source>
        <dbReference type="PROSITE" id="PS50011"/>
    </source>
</evidence>
<dbReference type="Proteomes" id="UP000054485">
    <property type="component" value="Unassembled WGS sequence"/>
</dbReference>
<dbReference type="PANTHER" id="PTHR27001">
    <property type="entry name" value="OS01G0253100 PROTEIN"/>
    <property type="match status" value="1"/>
</dbReference>
<dbReference type="HOGENOM" id="CLU_000288_7_18_1"/>
<dbReference type="PROSITE" id="PS00109">
    <property type="entry name" value="PROTEIN_KINASE_TYR"/>
    <property type="match status" value="1"/>
</dbReference>
<reference evidence="5" key="2">
    <citation type="submission" date="2015-01" db="EMBL/GenBank/DDBJ databases">
        <title>Evolutionary Origins and Diversification of the Mycorrhizal Mutualists.</title>
        <authorList>
            <consortium name="DOE Joint Genome Institute"/>
            <consortium name="Mycorrhizal Genomics Consortium"/>
            <person name="Kohler A."/>
            <person name="Kuo A."/>
            <person name="Nagy L.G."/>
            <person name="Floudas D."/>
            <person name="Copeland A."/>
            <person name="Barry K.W."/>
            <person name="Cichocki N."/>
            <person name="Veneault-Fourrey C."/>
            <person name="LaButti K."/>
            <person name="Lindquist E.A."/>
            <person name="Lipzen A."/>
            <person name="Lundell T."/>
            <person name="Morin E."/>
            <person name="Murat C."/>
            <person name="Riley R."/>
            <person name="Ohm R."/>
            <person name="Sun H."/>
            <person name="Tunlid A."/>
            <person name="Henrissat B."/>
            <person name="Grigoriev I.V."/>
            <person name="Hibbett D.S."/>
            <person name="Martin F."/>
        </authorList>
    </citation>
    <scope>NUCLEOTIDE SEQUENCE [LARGE SCALE GENOMIC DNA]</scope>
    <source>
        <strain evidence="5">UH-Slu-Lm8-n1</strain>
    </source>
</reference>
<dbReference type="EMBL" id="KN835648">
    <property type="protein sequence ID" value="KIK35229.1"/>
    <property type="molecule type" value="Genomic_DNA"/>
</dbReference>
<feature type="domain" description="Protein kinase" evidence="3">
    <location>
        <begin position="1"/>
        <end position="179"/>
    </location>
</feature>
<organism evidence="4 5">
    <name type="scientific">Suillus luteus UH-Slu-Lm8-n1</name>
    <dbReference type="NCBI Taxonomy" id="930992"/>
    <lineage>
        <taxon>Eukaryota</taxon>
        <taxon>Fungi</taxon>
        <taxon>Dikarya</taxon>
        <taxon>Basidiomycota</taxon>
        <taxon>Agaricomycotina</taxon>
        <taxon>Agaricomycetes</taxon>
        <taxon>Agaricomycetidae</taxon>
        <taxon>Boletales</taxon>
        <taxon>Suillineae</taxon>
        <taxon>Suillaceae</taxon>
        <taxon>Suillus</taxon>
    </lineage>
</organism>
<evidence type="ECO:0000256" key="2">
    <source>
        <dbReference type="ARBA" id="ARBA00022840"/>
    </source>
</evidence>
<dbReference type="InterPro" id="IPR000719">
    <property type="entry name" value="Prot_kinase_dom"/>
</dbReference>
<dbReference type="STRING" id="930992.A0A0D0AAV3"/>
<dbReference type="PROSITE" id="PS50011">
    <property type="entry name" value="PROTEIN_KINASE_DOM"/>
    <property type="match status" value="1"/>
</dbReference>
<evidence type="ECO:0000256" key="1">
    <source>
        <dbReference type="ARBA" id="ARBA00022741"/>
    </source>
</evidence>
<sequence>MQNLNREIAIRTVLERRYVLRLHGTVMGFGPFRALVSPWMSNETLNSYLNRRFATLTMTDRLLILRQISEGLKYLHDNCIVHGDLTSNNILVATDGTACLADSGISNIMVESNPAFSYHAGAVCRAAPELVIIPEGQIVQCAIQSSDIYSLGCITLQVRLLFVLTQWDHLRLEYLKVKQ</sequence>
<protein>
    <recommendedName>
        <fullName evidence="3">Protein kinase domain-containing protein</fullName>
    </recommendedName>
</protein>
<evidence type="ECO:0000313" key="4">
    <source>
        <dbReference type="EMBL" id="KIK35229.1"/>
    </source>
</evidence>
<keyword evidence="2" id="KW-0067">ATP-binding</keyword>
<dbReference type="AlphaFoldDB" id="A0A0D0AAV3"/>
<dbReference type="SUPFAM" id="SSF56112">
    <property type="entry name" value="Protein kinase-like (PK-like)"/>
    <property type="match status" value="1"/>
</dbReference>
<keyword evidence="1" id="KW-0547">Nucleotide-binding</keyword>